<dbReference type="GO" id="GO:0006508">
    <property type="term" value="P:proteolysis"/>
    <property type="evidence" value="ECO:0007669"/>
    <property type="project" value="UniProtKB-KW"/>
</dbReference>
<protein>
    <recommendedName>
        <fullName evidence="9">Peptidase S1 domain-containing protein</fullName>
    </recommendedName>
</protein>
<keyword evidence="6" id="KW-1015">Disulfide bond</keyword>
<dbReference type="Proteomes" id="UP001566132">
    <property type="component" value="Unassembled WGS sequence"/>
</dbReference>
<evidence type="ECO:0000256" key="2">
    <source>
        <dbReference type="ARBA" id="ARBA00022525"/>
    </source>
</evidence>
<dbReference type="PANTHER" id="PTHR24264:SF65">
    <property type="entry name" value="SRCR DOMAIN-CONTAINING PROTEIN"/>
    <property type="match status" value="1"/>
</dbReference>
<evidence type="ECO:0000313" key="11">
    <source>
        <dbReference type="Proteomes" id="UP001566132"/>
    </source>
</evidence>
<keyword evidence="3 8" id="KW-0645">Protease</keyword>
<evidence type="ECO:0000313" key="10">
    <source>
        <dbReference type="EMBL" id="KAL1489986.1"/>
    </source>
</evidence>
<dbReference type="FunFam" id="2.40.10.10:FF:000068">
    <property type="entry name" value="transmembrane protease serine 2"/>
    <property type="match status" value="1"/>
</dbReference>
<dbReference type="InterPro" id="IPR018114">
    <property type="entry name" value="TRYPSIN_HIS"/>
</dbReference>
<dbReference type="InterPro" id="IPR033116">
    <property type="entry name" value="TRYPSIN_SER"/>
</dbReference>
<dbReference type="AlphaFoldDB" id="A0ABD1EA53"/>
<dbReference type="EMBL" id="JBDJPC010000011">
    <property type="protein sequence ID" value="KAL1489986.1"/>
    <property type="molecule type" value="Genomic_DNA"/>
</dbReference>
<dbReference type="PROSITE" id="PS50240">
    <property type="entry name" value="TRYPSIN_DOM"/>
    <property type="match status" value="1"/>
</dbReference>
<dbReference type="PANTHER" id="PTHR24264">
    <property type="entry name" value="TRYPSIN-RELATED"/>
    <property type="match status" value="1"/>
</dbReference>
<dbReference type="InterPro" id="IPR009003">
    <property type="entry name" value="Peptidase_S1_PA"/>
</dbReference>
<keyword evidence="4 8" id="KW-0378">Hydrolase</keyword>
<comment type="similarity">
    <text evidence="7">Belongs to the peptidase S1 family. CLIP subfamily.</text>
</comment>
<keyword evidence="11" id="KW-1185">Reference proteome</keyword>
<evidence type="ECO:0000259" key="9">
    <source>
        <dbReference type="PROSITE" id="PS50240"/>
    </source>
</evidence>
<dbReference type="FunFam" id="2.40.10.10:FF:000002">
    <property type="entry name" value="Transmembrane protease serine"/>
    <property type="match status" value="1"/>
</dbReference>
<reference evidence="10 11" key="1">
    <citation type="submission" date="2024-05" db="EMBL/GenBank/DDBJ databases">
        <title>Genetic variation in Jamaican populations of the coffee berry borer (Hypothenemus hampei).</title>
        <authorList>
            <person name="Errbii M."/>
            <person name="Myrie A."/>
        </authorList>
    </citation>
    <scope>NUCLEOTIDE SEQUENCE [LARGE SCALE GENOMIC DNA]</scope>
    <source>
        <strain evidence="10">JA-Hopewell-2020-01-JO</strain>
        <tissue evidence="10">Whole body</tissue>
    </source>
</reference>
<dbReference type="Gene3D" id="2.40.10.10">
    <property type="entry name" value="Trypsin-like serine proteases"/>
    <property type="match status" value="2"/>
</dbReference>
<evidence type="ECO:0000256" key="5">
    <source>
        <dbReference type="ARBA" id="ARBA00022825"/>
    </source>
</evidence>
<keyword evidence="2" id="KW-0964">Secreted</keyword>
<dbReference type="InterPro" id="IPR050127">
    <property type="entry name" value="Serine_Proteases_S1"/>
</dbReference>
<proteinExistence type="inferred from homology"/>
<dbReference type="GO" id="GO:0005576">
    <property type="term" value="C:extracellular region"/>
    <property type="evidence" value="ECO:0007669"/>
    <property type="project" value="UniProtKB-SubCell"/>
</dbReference>
<evidence type="ECO:0000256" key="8">
    <source>
        <dbReference type="RuleBase" id="RU363034"/>
    </source>
</evidence>
<comment type="caution">
    <text evidence="10">The sequence shown here is derived from an EMBL/GenBank/DDBJ whole genome shotgun (WGS) entry which is preliminary data.</text>
</comment>
<dbReference type="InterPro" id="IPR001314">
    <property type="entry name" value="Peptidase_S1A"/>
</dbReference>
<dbReference type="InterPro" id="IPR001254">
    <property type="entry name" value="Trypsin_dom"/>
</dbReference>
<accession>A0ABD1EA53</accession>
<organism evidence="10 11">
    <name type="scientific">Hypothenemus hampei</name>
    <name type="common">Coffee berry borer</name>
    <dbReference type="NCBI Taxonomy" id="57062"/>
    <lineage>
        <taxon>Eukaryota</taxon>
        <taxon>Metazoa</taxon>
        <taxon>Ecdysozoa</taxon>
        <taxon>Arthropoda</taxon>
        <taxon>Hexapoda</taxon>
        <taxon>Insecta</taxon>
        <taxon>Pterygota</taxon>
        <taxon>Neoptera</taxon>
        <taxon>Endopterygota</taxon>
        <taxon>Coleoptera</taxon>
        <taxon>Polyphaga</taxon>
        <taxon>Cucujiformia</taxon>
        <taxon>Curculionidae</taxon>
        <taxon>Scolytinae</taxon>
        <taxon>Hypothenemus</taxon>
    </lineage>
</organism>
<gene>
    <name evidence="10" type="ORF">ABEB36_013904</name>
</gene>
<dbReference type="SMART" id="SM00020">
    <property type="entry name" value="Tryp_SPc"/>
    <property type="match status" value="1"/>
</dbReference>
<evidence type="ECO:0000256" key="7">
    <source>
        <dbReference type="ARBA" id="ARBA00024195"/>
    </source>
</evidence>
<dbReference type="PRINTS" id="PR00722">
    <property type="entry name" value="CHYMOTRYPSIN"/>
</dbReference>
<evidence type="ECO:0000256" key="1">
    <source>
        <dbReference type="ARBA" id="ARBA00004613"/>
    </source>
</evidence>
<evidence type="ECO:0000256" key="4">
    <source>
        <dbReference type="ARBA" id="ARBA00022801"/>
    </source>
</evidence>
<name>A0ABD1EA53_HYPHA</name>
<comment type="subcellular location">
    <subcellularLocation>
        <location evidence="1">Secreted</location>
    </subcellularLocation>
</comment>
<dbReference type="InterPro" id="IPR043504">
    <property type="entry name" value="Peptidase_S1_PA_chymotrypsin"/>
</dbReference>
<dbReference type="GO" id="GO:0008236">
    <property type="term" value="F:serine-type peptidase activity"/>
    <property type="evidence" value="ECO:0007669"/>
    <property type="project" value="UniProtKB-KW"/>
</dbReference>
<evidence type="ECO:0000256" key="3">
    <source>
        <dbReference type="ARBA" id="ARBA00022670"/>
    </source>
</evidence>
<dbReference type="SUPFAM" id="SSF50494">
    <property type="entry name" value="Trypsin-like serine proteases"/>
    <property type="match status" value="1"/>
</dbReference>
<dbReference type="CDD" id="cd00190">
    <property type="entry name" value="Tryp_SPc"/>
    <property type="match status" value="1"/>
</dbReference>
<sequence>MDWFCGGSLISDKHILTAAHCTISQSGPPQMVKLGAVNLKDTENYVQEIIIEKFVNHPEYKRPKKYHDIAILFLRKSATFSAFVRPACLNTVEEIVYPQAKATGYGKTSHDGLDTSQILLKVDLDIIPNSICCKYLRFRKHEMPENLVKQMMCAGDLKEGRDTCQGDSGGPLQVVLNEPYCMYSIIGVISFGQFCGMKYSPGVYTKVDQYVPWIENTIWN</sequence>
<evidence type="ECO:0000256" key="6">
    <source>
        <dbReference type="ARBA" id="ARBA00023157"/>
    </source>
</evidence>
<dbReference type="Pfam" id="PF00089">
    <property type="entry name" value="Trypsin"/>
    <property type="match status" value="1"/>
</dbReference>
<feature type="domain" description="Peptidase S1" evidence="9">
    <location>
        <begin position="1"/>
        <end position="219"/>
    </location>
</feature>
<dbReference type="PROSITE" id="PS00135">
    <property type="entry name" value="TRYPSIN_SER"/>
    <property type="match status" value="1"/>
</dbReference>
<dbReference type="PROSITE" id="PS00134">
    <property type="entry name" value="TRYPSIN_HIS"/>
    <property type="match status" value="1"/>
</dbReference>
<keyword evidence="5 8" id="KW-0720">Serine protease</keyword>